<dbReference type="Gene3D" id="1.10.1220.10">
    <property type="entry name" value="Met repressor-like"/>
    <property type="match status" value="1"/>
</dbReference>
<organism evidence="1 2">
    <name type="scientific">Marinospirillum alkaliphilum DSM 21637</name>
    <dbReference type="NCBI Taxonomy" id="1122209"/>
    <lineage>
        <taxon>Bacteria</taxon>
        <taxon>Pseudomonadati</taxon>
        <taxon>Pseudomonadota</taxon>
        <taxon>Gammaproteobacteria</taxon>
        <taxon>Oceanospirillales</taxon>
        <taxon>Oceanospirillaceae</taxon>
        <taxon>Marinospirillum</taxon>
    </lineage>
</organism>
<dbReference type="EMBL" id="FPJW01000001">
    <property type="protein sequence ID" value="SFX00643.1"/>
    <property type="molecule type" value="Genomic_DNA"/>
</dbReference>
<accession>A0A1K1TL21</accession>
<keyword evidence="2" id="KW-1185">Reference proteome</keyword>
<gene>
    <name evidence="1" type="ORF">SAMN02745752_00184</name>
</gene>
<dbReference type="InterPro" id="IPR008651">
    <property type="entry name" value="Uncharacterised_HicB"/>
</dbReference>
<dbReference type="STRING" id="1122209.SAMN02745752_00184"/>
<evidence type="ECO:0000313" key="2">
    <source>
        <dbReference type="Proteomes" id="UP000182350"/>
    </source>
</evidence>
<proteinExistence type="predicted"/>
<dbReference type="SUPFAM" id="SSF143100">
    <property type="entry name" value="TTHA1013/TTHA0281-like"/>
    <property type="match status" value="1"/>
</dbReference>
<dbReference type="InterPro" id="IPR013321">
    <property type="entry name" value="Arc_rbn_hlx_hlx"/>
</dbReference>
<dbReference type="InterPro" id="IPR035069">
    <property type="entry name" value="TTHA1013/TTHA0281-like"/>
</dbReference>
<sequence>MMQHRGYKAHIEFDQDAELFHGEILGILDVITFQGSSVEELKQAFQDSVDDYLEFCAAEGKEPDKPYSGKFNLRIPPELHRQLDEEARTHHASLNQWVIQKLSGRIETHA</sequence>
<reference evidence="1 2" key="1">
    <citation type="submission" date="2016-11" db="EMBL/GenBank/DDBJ databases">
        <authorList>
            <person name="Jaros S."/>
            <person name="Januszkiewicz K."/>
            <person name="Wedrychowicz H."/>
        </authorList>
    </citation>
    <scope>NUCLEOTIDE SEQUENCE [LARGE SCALE GENOMIC DNA]</scope>
    <source>
        <strain evidence="1 2">DSM 21637</strain>
    </source>
</reference>
<dbReference type="GO" id="GO:0006355">
    <property type="term" value="P:regulation of DNA-templated transcription"/>
    <property type="evidence" value="ECO:0007669"/>
    <property type="project" value="InterPro"/>
</dbReference>
<evidence type="ECO:0000313" key="1">
    <source>
        <dbReference type="EMBL" id="SFX00643.1"/>
    </source>
</evidence>
<dbReference type="AlphaFoldDB" id="A0A1K1TL21"/>
<dbReference type="Pfam" id="PF05534">
    <property type="entry name" value="HicB"/>
    <property type="match status" value="1"/>
</dbReference>
<dbReference type="Proteomes" id="UP000182350">
    <property type="component" value="Unassembled WGS sequence"/>
</dbReference>
<dbReference type="RefSeq" id="WP_218163430.1">
    <property type="nucleotide sequence ID" value="NZ_FPJW01000001.1"/>
</dbReference>
<dbReference type="SUPFAM" id="SSF47598">
    <property type="entry name" value="Ribbon-helix-helix"/>
    <property type="match status" value="1"/>
</dbReference>
<name>A0A1K1TL21_9GAMM</name>
<dbReference type="InterPro" id="IPR010985">
    <property type="entry name" value="Ribbon_hlx_hlx"/>
</dbReference>
<protein>
    <submittedName>
        <fullName evidence="1">Predicted nuclease of the RNAse H fold, HicB family</fullName>
    </submittedName>
</protein>